<dbReference type="GO" id="GO:0043842">
    <property type="term" value="F:Kdo transferase activity"/>
    <property type="evidence" value="ECO:0007669"/>
    <property type="project" value="UniProtKB-EC"/>
</dbReference>
<accession>A0A858JNT1</accession>
<dbReference type="UniPathway" id="UPA00958"/>
<evidence type="ECO:0000256" key="7">
    <source>
        <dbReference type="ARBA" id="ARBA00049183"/>
    </source>
</evidence>
<evidence type="ECO:0000256" key="5">
    <source>
        <dbReference type="ARBA" id="ARBA00022679"/>
    </source>
</evidence>
<evidence type="ECO:0000256" key="8">
    <source>
        <dbReference type="PIRSR" id="PIRSR639901-1"/>
    </source>
</evidence>
<dbReference type="InterPro" id="IPR007507">
    <property type="entry name" value="Glycos_transf_N"/>
</dbReference>
<evidence type="ECO:0000313" key="13">
    <source>
        <dbReference type="Proteomes" id="UP000502533"/>
    </source>
</evidence>
<keyword evidence="10" id="KW-0472">Membrane</keyword>
<evidence type="ECO:0000256" key="4">
    <source>
        <dbReference type="ARBA" id="ARBA00019077"/>
    </source>
</evidence>
<feature type="site" description="Transition state stabilizer" evidence="9">
    <location>
        <position position="150"/>
    </location>
</feature>
<dbReference type="Gene3D" id="3.40.50.11720">
    <property type="entry name" value="3-Deoxy-D-manno-octulosonic-acid transferase, N-terminal domain"/>
    <property type="match status" value="1"/>
</dbReference>
<comment type="function">
    <text evidence="1 10">Involved in lipopolysaccharide (LPS) biosynthesis. Catalyzes the transfer of 3-deoxy-D-manno-octulosonate (Kdo) residue(s) from CMP-Kdo to lipid IV(A), the tetraacyldisaccharide-1,4'-bisphosphate precursor of lipid A.</text>
</comment>
<comment type="similarity">
    <text evidence="10">Belongs to the glycosyltransferase group 1 family.</text>
</comment>
<protein>
    <recommendedName>
        <fullName evidence="4 10">3-deoxy-D-manno-octulosonic acid transferase</fullName>
        <shortName evidence="10">Kdo transferase</shortName>
        <ecNumber evidence="3 10">2.4.99.12</ecNumber>
    </recommendedName>
    <alternativeName>
        <fullName evidence="6 10">Lipid IV(A) 3-deoxy-D-manno-octulosonic acid transferase</fullName>
    </alternativeName>
</protein>
<evidence type="ECO:0000256" key="10">
    <source>
        <dbReference type="RuleBase" id="RU365103"/>
    </source>
</evidence>
<proteinExistence type="inferred from homology"/>
<comment type="catalytic activity">
    <reaction evidence="7 10">
        <text>lipid IVA (E. coli) + CMP-3-deoxy-beta-D-manno-octulosonate = alpha-Kdo-(2-&gt;6)-lipid IVA (E. coli) + CMP + H(+)</text>
        <dbReference type="Rhea" id="RHEA:28066"/>
        <dbReference type="ChEBI" id="CHEBI:15378"/>
        <dbReference type="ChEBI" id="CHEBI:58603"/>
        <dbReference type="ChEBI" id="CHEBI:60364"/>
        <dbReference type="ChEBI" id="CHEBI:60377"/>
        <dbReference type="ChEBI" id="CHEBI:85987"/>
        <dbReference type="EC" id="2.4.99.12"/>
    </reaction>
</comment>
<sequence length="436" mass="46355">MTRMHITGRDLCAALLGAGWWGVASLLAPVLRANLRRRARRGREIAACLPQRRGIASRSRPAGRLIWLHASSVGENVAIIPVIGQLLINDPSVHVLVTTGTVTGAEVLVARVADMAGHGRVIHQFAPLDVPHWVARFLDSWRPDVAALVESELWPNLIAACQHRQIALALVNGRLSDRSLAGWRRAHCLLRRMLSAFGWVMARSMEDAGRLEQGGASQIDLVADLKDAAPPLPCNPAELAALRHGLAGRPVWIAASTHRGEEPALIAAAELVRQAVPDALAIIIPRHPDRGTEIATMATPAPPRRALEQWPSIHDGVWIGDTLGETGLFYGLGAPVLLGNSLPGCTGGGHNPAEPAHMGCPIATGPQTGNFRAAYARLGDCARRVHTAQDIAAWVIPLLQQPASARALGARTSRLAAPDPEVARRVAHALLAPGGG</sequence>
<dbReference type="KEGG" id="kre:GWK63_08790"/>
<dbReference type="Proteomes" id="UP000502533">
    <property type="component" value="Chromosome"/>
</dbReference>
<evidence type="ECO:0000256" key="1">
    <source>
        <dbReference type="ARBA" id="ARBA00003394"/>
    </source>
</evidence>
<dbReference type="GeneID" id="85022250"/>
<dbReference type="Gene3D" id="3.40.50.2000">
    <property type="entry name" value="Glycogen Phosphorylase B"/>
    <property type="match status" value="1"/>
</dbReference>
<gene>
    <name evidence="12" type="ORF">GWK63_08790</name>
</gene>
<dbReference type="GO" id="GO:0009245">
    <property type="term" value="P:lipid A biosynthetic process"/>
    <property type="evidence" value="ECO:0007669"/>
    <property type="project" value="TreeGrafter"/>
</dbReference>
<comment type="subcellular location">
    <subcellularLocation>
        <location evidence="10">Cell membrane</location>
    </subcellularLocation>
</comment>
<keyword evidence="10" id="KW-0448">Lipopolysaccharide biosynthesis</keyword>
<keyword evidence="5 10" id="KW-0808">Transferase</keyword>
<name>A0A858JNT1_9PROT</name>
<comment type="pathway">
    <text evidence="2 10">Bacterial outer membrane biogenesis; LPS core biosynthesis.</text>
</comment>
<keyword evidence="13" id="KW-1185">Reference proteome</keyword>
<dbReference type="InterPro" id="IPR038107">
    <property type="entry name" value="Glycos_transf_N_sf"/>
</dbReference>
<dbReference type="SUPFAM" id="SSF53756">
    <property type="entry name" value="UDP-Glycosyltransferase/glycogen phosphorylase"/>
    <property type="match status" value="1"/>
</dbReference>
<evidence type="ECO:0000256" key="2">
    <source>
        <dbReference type="ARBA" id="ARBA00004713"/>
    </source>
</evidence>
<dbReference type="GO" id="GO:0005886">
    <property type="term" value="C:plasma membrane"/>
    <property type="evidence" value="ECO:0007669"/>
    <property type="project" value="UniProtKB-SubCell"/>
</dbReference>
<dbReference type="EC" id="2.4.99.12" evidence="3 10"/>
<dbReference type="PANTHER" id="PTHR42755">
    <property type="entry name" value="3-DEOXY-MANNO-OCTULOSONATE CYTIDYLYLTRANSFERASE"/>
    <property type="match status" value="1"/>
</dbReference>
<reference evidence="12 13" key="1">
    <citation type="submission" date="2020-03" db="EMBL/GenBank/DDBJ databases">
        <title>Isolation of cellulose-producing strains, genome characterization and application of the synthesized cellulose films as an economical and sustainable material for piezoelectric sensor construction.</title>
        <authorList>
            <person name="Mangayil R.K."/>
        </authorList>
    </citation>
    <scope>NUCLEOTIDE SEQUENCE [LARGE SCALE GENOMIC DNA]</scope>
    <source>
        <strain evidence="12 13">ENS 9a1a</strain>
    </source>
</reference>
<evidence type="ECO:0000313" key="12">
    <source>
        <dbReference type="EMBL" id="QIP35548.1"/>
    </source>
</evidence>
<evidence type="ECO:0000256" key="6">
    <source>
        <dbReference type="ARBA" id="ARBA00031445"/>
    </source>
</evidence>
<dbReference type="InterPro" id="IPR039901">
    <property type="entry name" value="Kdotransferase"/>
</dbReference>
<keyword evidence="10" id="KW-1003">Cell membrane</keyword>
<dbReference type="EMBL" id="CP050139">
    <property type="protein sequence ID" value="QIP35548.1"/>
    <property type="molecule type" value="Genomic_DNA"/>
</dbReference>
<evidence type="ECO:0000259" key="11">
    <source>
        <dbReference type="Pfam" id="PF04413"/>
    </source>
</evidence>
<feature type="active site" description="Proton acceptor" evidence="8">
    <location>
        <position position="75"/>
    </location>
</feature>
<dbReference type="PANTHER" id="PTHR42755:SF1">
    <property type="entry name" value="3-DEOXY-D-MANNO-OCTULOSONIC ACID TRANSFERASE, MITOCHONDRIAL-RELATED"/>
    <property type="match status" value="1"/>
</dbReference>
<dbReference type="RefSeq" id="WP_040000079.1">
    <property type="nucleotide sequence ID" value="NZ_CALMTF010000087.1"/>
</dbReference>
<feature type="site" description="Transition state stabilizer" evidence="9">
    <location>
        <position position="226"/>
    </location>
</feature>
<dbReference type="GO" id="GO:0009244">
    <property type="term" value="P:lipopolysaccharide core region biosynthetic process"/>
    <property type="evidence" value="ECO:0007669"/>
    <property type="project" value="UniProtKB-UniRule"/>
</dbReference>
<evidence type="ECO:0000256" key="3">
    <source>
        <dbReference type="ARBA" id="ARBA00012621"/>
    </source>
</evidence>
<organism evidence="12 13">
    <name type="scientific">Komagataeibacter rhaeticus</name>
    <dbReference type="NCBI Taxonomy" id="215221"/>
    <lineage>
        <taxon>Bacteria</taxon>
        <taxon>Pseudomonadati</taxon>
        <taxon>Pseudomonadota</taxon>
        <taxon>Alphaproteobacteria</taxon>
        <taxon>Acetobacterales</taxon>
        <taxon>Acetobacteraceae</taxon>
        <taxon>Komagataeibacter</taxon>
    </lineage>
</organism>
<feature type="domain" description="3-deoxy-D-manno-octulosonic-acid transferase N-terminal" evidence="11">
    <location>
        <begin position="49"/>
        <end position="226"/>
    </location>
</feature>
<dbReference type="AlphaFoldDB" id="A0A858JNT1"/>
<evidence type="ECO:0000256" key="9">
    <source>
        <dbReference type="PIRSR" id="PIRSR639901-2"/>
    </source>
</evidence>
<dbReference type="Pfam" id="PF04413">
    <property type="entry name" value="Glycos_transf_N"/>
    <property type="match status" value="1"/>
</dbReference>